<dbReference type="EMBL" id="JAJJMB010017986">
    <property type="protein sequence ID" value="KAI3832758.1"/>
    <property type="molecule type" value="Genomic_DNA"/>
</dbReference>
<dbReference type="PANTHER" id="PTHR12396">
    <property type="entry name" value="METHYL-CPG BINDING PROTEIN, MBD"/>
    <property type="match status" value="1"/>
</dbReference>
<dbReference type="Pfam" id="PF01429">
    <property type="entry name" value="MBD"/>
    <property type="match status" value="1"/>
</dbReference>
<proteinExistence type="predicted"/>
<gene>
    <name evidence="7" type="ORF">MKW98_002304</name>
</gene>
<evidence type="ECO:0000313" key="7">
    <source>
        <dbReference type="EMBL" id="KAI3832758.1"/>
    </source>
</evidence>
<dbReference type="PROSITE" id="PS50982">
    <property type="entry name" value="MBD"/>
    <property type="match status" value="1"/>
</dbReference>
<keyword evidence="4" id="KW-0804">Transcription</keyword>
<dbReference type="InterPro" id="IPR016177">
    <property type="entry name" value="DNA-bd_dom_sf"/>
</dbReference>
<dbReference type="GO" id="GO:0005634">
    <property type="term" value="C:nucleus"/>
    <property type="evidence" value="ECO:0007669"/>
    <property type="project" value="UniProtKB-SubCell"/>
</dbReference>
<protein>
    <recommendedName>
        <fullName evidence="6">MBD domain-containing protein</fullName>
    </recommendedName>
</protein>
<comment type="caution">
    <text evidence="7">The sequence shown here is derived from an EMBL/GenBank/DDBJ whole genome shotgun (WGS) entry which is preliminary data.</text>
</comment>
<organism evidence="7 8">
    <name type="scientific">Papaver atlanticum</name>
    <dbReference type="NCBI Taxonomy" id="357466"/>
    <lineage>
        <taxon>Eukaryota</taxon>
        <taxon>Viridiplantae</taxon>
        <taxon>Streptophyta</taxon>
        <taxon>Embryophyta</taxon>
        <taxon>Tracheophyta</taxon>
        <taxon>Spermatophyta</taxon>
        <taxon>Magnoliopsida</taxon>
        <taxon>Ranunculales</taxon>
        <taxon>Papaveraceae</taxon>
        <taxon>Papaveroideae</taxon>
        <taxon>Papaver</taxon>
    </lineage>
</organism>
<dbReference type="AlphaFoldDB" id="A0AAD4RUM8"/>
<dbReference type="PANTHER" id="PTHR12396:SF46">
    <property type="entry name" value="METHYL-CPG-BINDING DOMAIN-CONTAINING PROTEIN 6"/>
    <property type="match status" value="1"/>
</dbReference>
<dbReference type="Gene3D" id="3.30.890.10">
    <property type="entry name" value="Methyl-cpg-binding Protein 2, Chain A"/>
    <property type="match status" value="1"/>
</dbReference>
<reference evidence="7" key="1">
    <citation type="submission" date="2022-04" db="EMBL/GenBank/DDBJ databases">
        <title>A functionally conserved STORR gene fusion in Papaver species that diverged 16.8 million years ago.</title>
        <authorList>
            <person name="Catania T."/>
        </authorList>
    </citation>
    <scope>NUCLEOTIDE SEQUENCE</scope>
    <source>
        <strain evidence="7">S-188037</strain>
    </source>
</reference>
<evidence type="ECO:0000256" key="1">
    <source>
        <dbReference type="ARBA" id="ARBA00004123"/>
    </source>
</evidence>
<evidence type="ECO:0000313" key="8">
    <source>
        <dbReference type="Proteomes" id="UP001202328"/>
    </source>
</evidence>
<keyword evidence="5" id="KW-0539">Nucleus</keyword>
<name>A0AAD4RUM8_9MAGN</name>
<evidence type="ECO:0000259" key="6">
    <source>
        <dbReference type="PROSITE" id="PS50982"/>
    </source>
</evidence>
<dbReference type="GO" id="GO:0003677">
    <property type="term" value="F:DNA binding"/>
    <property type="evidence" value="ECO:0007669"/>
    <property type="project" value="UniProtKB-KW"/>
</dbReference>
<evidence type="ECO:0000256" key="2">
    <source>
        <dbReference type="ARBA" id="ARBA00023015"/>
    </source>
</evidence>
<dbReference type="Proteomes" id="UP001202328">
    <property type="component" value="Unassembled WGS sequence"/>
</dbReference>
<evidence type="ECO:0000256" key="4">
    <source>
        <dbReference type="ARBA" id="ARBA00023163"/>
    </source>
</evidence>
<evidence type="ECO:0000256" key="3">
    <source>
        <dbReference type="ARBA" id="ARBA00023125"/>
    </source>
</evidence>
<keyword evidence="3" id="KW-0238">DNA-binding</keyword>
<feature type="domain" description="MBD" evidence="6">
    <location>
        <begin position="201"/>
        <end position="278"/>
    </location>
</feature>
<accession>A0AAD4RUM8</accession>
<comment type="subcellular location">
    <subcellularLocation>
        <location evidence="1">Nucleus</location>
    </subcellularLocation>
</comment>
<dbReference type="SUPFAM" id="SSF54171">
    <property type="entry name" value="DNA-binding domain"/>
    <property type="match status" value="1"/>
</dbReference>
<evidence type="ECO:0000256" key="5">
    <source>
        <dbReference type="ARBA" id="ARBA00023242"/>
    </source>
</evidence>
<keyword evidence="8" id="KW-1185">Reference proteome</keyword>
<sequence>MVPITETEQFENCWISTAQRPSYLQLLTSSIRYDSMPNGWRVEEELLFGNGALDKDKSTSFYEDYVLYGVKDHPSLGKTKLLNKPVTMVDEVRQTEKPVCSSSNCPFNSVPSANYDSNIPNQVLHEFDFDLNEDYSPNFNKNHIGPSTPNEQERKTVQNWHRSNSRIRTDQESAGLVPATRVEESSGIGLQSYPKCKRMRRSESQTRLDWLPEGWEIEQKERKNGASAGNFDKYYVEPAQEGKRRRKFRSKNEVLEFLETGRRRPLTSTKRKANVEKQGLSSSTSNASEAILAFLMGRRM</sequence>
<dbReference type="InterPro" id="IPR001739">
    <property type="entry name" value="Methyl_CpG_DNA-bd"/>
</dbReference>
<keyword evidence="2" id="KW-0805">Transcription regulation</keyword>